<keyword evidence="2" id="KW-1185">Reference proteome</keyword>
<sequence length="297" mass="31368">MLRFITRSSFGTKDAFQRLFSTSHLQRDKQLYSRLAGKVAVITGAASGVGKATATEFIRQGAHVILADIQHDAGQAIAVGLGPNATFAFCDVTKESDISTTISLAVKTYGHVDIVYNNAGIAGSLTPSVTELNIEDFDKVMAVNVRSVVTGIKHAAKVMIPRKTGCILCTASVTGILGGMAPIDYTVSKTAVVGAVRAAAAELCKYGIRVNCISPHALPTAFGVKAMMQVLPGVTEERVVEMIYATGELEGARCEPEDVAKAAVFLASDDAKYISGHNLVVDGGFTVNKKFDFPPPQ</sequence>
<comment type="caution">
    <text evidence="1">The sequence shown here is derived from an EMBL/GenBank/DDBJ whole genome shotgun (WGS) entry which is preliminary data.</text>
</comment>
<protein>
    <submittedName>
        <fullName evidence="1">Short-chain dehydrogenase/reductase SDR protein</fullName>
        <ecNumber evidence="1">1.1.1.331</ecNumber>
    </submittedName>
</protein>
<dbReference type="Proteomes" id="UP000827976">
    <property type="component" value="Chromosome 7"/>
</dbReference>
<reference evidence="2" key="1">
    <citation type="journal article" date="2022" name="Nat. Commun.">
        <title>Chromosome evolution and the genetic basis of agronomically important traits in greater yam.</title>
        <authorList>
            <person name="Bredeson J.V."/>
            <person name="Lyons J.B."/>
            <person name="Oniyinde I.O."/>
            <person name="Okereke N.R."/>
            <person name="Kolade O."/>
            <person name="Nnabue I."/>
            <person name="Nwadili C.O."/>
            <person name="Hribova E."/>
            <person name="Parker M."/>
            <person name="Nwogha J."/>
            <person name="Shu S."/>
            <person name="Carlson J."/>
            <person name="Kariba R."/>
            <person name="Muthemba S."/>
            <person name="Knop K."/>
            <person name="Barton G.J."/>
            <person name="Sherwood A.V."/>
            <person name="Lopez-Montes A."/>
            <person name="Asiedu R."/>
            <person name="Jamnadass R."/>
            <person name="Muchugi A."/>
            <person name="Goodstein D."/>
            <person name="Egesi C.N."/>
            <person name="Featherston J."/>
            <person name="Asfaw A."/>
            <person name="Simpson G.G."/>
            <person name="Dolezel J."/>
            <person name="Hendre P.S."/>
            <person name="Van Deynze A."/>
            <person name="Kumar P.L."/>
            <person name="Obidiegwu J.E."/>
            <person name="Bhattacharjee R."/>
            <person name="Rokhsar D.S."/>
        </authorList>
    </citation>
    <scope>NUCLEOTIDE SEQUENCE [LARGE SCALE GENOMIC DNA]</scope>
    <source>
        <strain evidence="2">cv. TDa95/00328</strain>
    </source>
</reference>
<proteinExistence type="predicted"/>
<accession>A0ACB7VR31</accession>
<evidence type="ECO:0000313" key="2">
    <source>
        <dbReference type="Proteomes" id="UP000827976"/>
    </source>
</evidence>
<gene>
    <name evidence="1" type="ORF">IHE45_07G041600</name>
</gene>
<dbReference type="EC" id="1.1.1.331" evidence="1"/>
<evidence type="ECO:0000313" key="1">
    <source>
        <dbReference type="EMBL" id="KAH7676810.1"/>
    </source>
</evidence>
<organism evidence="1 2">
    <name type="scientific">Dioscorea alata</name>
    <name type="common">Purple yam</name>
    <dbReference type="NCBI Taxonomy" id="55571"/>
    <lineage>
        <taxon>Eukaryota</taxon>
        <taxon>Viridiplantae</taxon>
        <taxon>Streptophyta</taxon>
        <taxon>Embryophyta</taxon>
        <taxon>Tracheophyta</taxon>
        <taxon>Spermatophyta</taxon>
        <taxon>Magnoliopsida</taxon>
        <taxon>Liliopsida</taxon>
        <taxon>Dioscoreales</taxon>
        <taxon>Dioscoreaceae</taxon>
        <taxon>Dioscorea</taxon>
    </lineage>
</organism>
<dbReference type="EMBL" id="CM037017">
    <property type="protein sequence ID" value="KAH7676810.1"/>
    <property type="molecule type" value="Genomic_DNA"/>
</dbReference>
<keyword evidence="1" id="KW-0560">Oxidoreductase</keyword>
<name>A0ACB7VR31_DIOAL</name>